<dbReference type="AlphaFoldDB" id="A0A6C0ALB3"/>
<proteinExistence type="predicted"/>
<organism evidence="1">
    <name type="scientific">viral metagenome</name>
    <dbReference type="NCBI Taxonomy" id="1070528"/>
    <lineage>
        <taxon>unclassified sequences</taxon>
        <taxon>metagenomes</taxon>
        <taxon>organismal metagenomes</taxon>
    </lineage>
</organism>
<accession>A0A6C0ALB3</accession>
<evidence type="ECO:0000313" key="1">
    <source>
        <dbReference type="EMBL" id="QHS80532.1"/>
    </source>
</evidence>
<sequence>MYLIHIKDILENKEYIYNTNSSDRDNFENCIKFLKNQLPTENQNKIKYNIFQDYCEVYYDLEFKNKGWVWSSIEIRKDIIYILTKIKILNSEDNKLNNSSQTYNKLKDFESQTETPFEYIKPIDKSILDIASNNEFFKSIKNEDKQHLKTNYNYYNPNINYYDQNCNQNVNYYNQNYNSNDNYYDQTNQRSQHQLSSGYARNPIIPMWPDNFITELEEKFSTLNFGLSPTNPNYF</sequence>
<name>A0A6C0ALB3_9ZZZZ</name>
<reference evidence="1" key="1">
    <citation type="journal article" date="2020" name="Nature">
        <title>Giant virus diversity and host interactions through global metagenomics.</title>
        <authorList>
            <person name="Schulz F."/>
            <person name="Roux S."/>
            <person name="Paez-Espino D."/>
            <person name="Jungbluth S."/>
            <person name="Walsh D.A."/>
            <person name="Denef V.J."/>
            <person name="McMahon K.D."/>
            <person name="Konstantinidis K.T."/>
            <person name="Eloe-Fadrosh E.A."/>
            <person name="Kyrpides N.C."/>
            <person name="Woyke T."/>
        </authorList>
    </citation>
    <scope>NUCLEOTIDE SEQUENCE</scope>
    <source>
        <strain evidence="1">GVMAG-S-1091796-13</strain>
    </source>
</reference>
<dbReference type="EMBL" id="MN740714">
    <property type="protein sequence ID" value="QHS80532.1"/>
    <property type="molecule type" value="Genomic_DNA"/>
</dbReference>
<protein>
    <submittedName>
        <fullName evidence="1">Uncharacterized protein</fullName>
    </submittedName>
</protein>